<dbReference type="SUPFAM" id="SSF53244">
    <property type="entry name" value="MurD-like peptide ligases, peptide-binding domain"/>
    <property type="match status" value="1"/>
</dbReference>
<dbReference type="OrthoDB" id="9809356at2"/>
<dbReference type="GO" id="GO:0005737">
    <property type="term" value="C:cytoplasm"/>
    <property type="evidence" value="ECO:0007669"/>
    <property type="project" value="TreeGrafter"/>
</dbReference>
<feature type="domain" description="Mur ligase central" evidence="13">
    <location>
        <begin position="124"/>
        <end position="290"/>
    </location>
</feature>
<dbReference type="InterPro" id="IPR013221">
    <property type="entry name" value="Mur_ligase_cen"/>
</dbReference>
<keyword evidence="15" id="KW-1185">Reference proteome</keyword>
<gene>
    <name evidence="14" type="ORF">SAMN02745136_01008</name>
</gene>
<evidence type="ECO:0000256" key="6">
    <source>
        <dbReference type="ARBA" id="ARBA00022741"/>
    </source>
</evidence>
<dbReference type="NCBIfam" id="TIGR01499">
    <property type="entry name" value="folC"/>
    <property type="match status" value="1"/>
</dbReference>
<evidence type="ECO:0000256" key="10">
    <source>
        <dbReference type="ARBA" id="ARBA00047493"/>
    </source>
</evidence>
<protein>
    <recommendedName>
        <fullName evidence="3">tetrahydrofolate synthase</fullName>
        <ecNumber evidence="3">6.3.2.17</ecNumber>
    </recommendedName>
    <alternativeName>
        <fullName evidence="9">Tetrahydrofolylpolyglutamate synthase</fullName>
    </alternativeName>
</protein>
<dbReference type="Proteomes" id="UP000184386">
    <property type="component" value="Unassembled WGS sequence"/>
</dbReference>
<sequence>MDYKEALDFLEEIKKVGSKPGLTAIGQLLEELGSPQEGMAFVHVAGTNAKGSVSAYIASILACAGYVTGRFSSPAVFVYEEMIQVLTGEPESSLDKAAAGESLAHSPIHISPIEKEELASCIEVIKAACIKMAEEGKEHPTAFEVETAMAFLYFRRKNCDIVVLEVGMGGRLDATNIIEAPKCSVLTSISMDHWEYLGNTLKEIAWHKAGIIKPGIPVVSYKQEEEAEKVIKEVAEERKAVLTTADFSDITIHKMDMDETLFDYGAFKNLKIKLLGKHQVYNAATAITAAEALNNNGIPIDRKDIYRGLQCTEWEGRFQRINSNPLIIIDGAHNEGAAGVLAENIRIYLKNKTLYFVMGMFKDKDYEAVLRLTAEYAEEIYCITPPGPRGLPSSQLAEAAARQGVKAVNAVNVKQALSGIKEKAGEAGEYAILAFGSLSILKEVKEEVNCLYQ</sequence>
<evidence type="ECO:0000256" key="5">
    <source>
        <dbReference type="ARBA" id="ARBA00022723"/>
    </source>
</evidence>
<dbReference type="InterPro" id="IPR018109">
    <property type="entry name" value="Folylpolyglutamate_synth_CS"/>
</dbReference>
<proteinExistence type="inferred from homology"/>
<dbReference type="InterPro" id="IPR036565">
    <property type="entry name" value="Mur-like_cat_sf"/>
</dbReference>
<dbReference type="SUPFAM" id="SSF53623">
    <property type="entry name" value="MurD-like peptide ligases, catalytic domain"/>
    <property type="match status" value="1"/>
</dbReference>
<evidence type="ECO:0000313" key="15">
    <source>
        <dbReference type="Proteomes" id="UP000184386"/>
    </source>
</evidence>
<evidence type="ECO:0000256" key="11">
    <source>
        <dbReference type="PIRNR" id="PIRNR001563"/>
    </source>
</evidence>
<dbReference type="EMBL" id="FRAC01000007">
    <property type="protein sequence ID" value="SHJ82809.1"/>
    <property type="molecule type" value="Genomic_DNA"/>
</dbReference>
<dbReference type="Gene3D" id="3.90.190.20">
    <property type="entry name" value="Mur ligase, C-terminal domain"/>
    <property type="match status" value="1"/>
</dbReference>
<dbReference type="GO" id="GO:0004326">
    <property type="term" value="F:tetrahydrofolylpolyglutamate synthase activity"/>
    <property type="evidence" value="ECO:0007669"/>
    <property type="project" value="UniProtKB-EC"/>
</dbReference>
<dbReference type="Gene3D" id="3.40.1190.10">
    <property type="entry name" value="Mur-like, catalytic domain"/>
    <property type="match status" value="1"/>
</dbReference>
<dbReference type="InterPro" id="IPR001645">
    <property type="entry name" value="Folylpolyglutamate_synth"/>
</dbReference>
<dbReference type="Pfam" id="PF08245">
    <property type="entry name" value="Mur_ligase_M"/>
    <property type="match status" value="1"/>
</dbReference>
<evidence type="ECO:0000256" key="1">
    <source>
        <dbReference type="ARBA" id="ARBA00001946"/>
    </source>
</evidence>
<accession>A0A1M6MH44</accession>
<keyword evidence="7 11" id="KW-0067">ATP-binding</keyword>
<dbReference type="InterPro" id="IPR036615">
    <property type="entry name" value="Mur_ligase_C_dom_sf"/>
</dbReference>
<feature type="domain" description="Mur ligase C-terminal" evidence="12">
    <location>
        <begin position="316"/>
        <end position="437"/>
    </location>
</feature>
<evidence type="ECO:0000259" key="12">
    <source>
        <dbReference type="Pfam" id="PF02875"/>
    </source>
</evidence>
<evidence type="ECO:0000256" key="4">
    <source>
        <dbReference type="ARBA" id="ARBA00022598"/>
    </source>
</evidence>
<keyword evidence="4 11" id="KW-0436">Ligase</keyword>
<evidence type="ECO:0000313" key="14">
    <source>
        <dbReference type="EMBL" id="SHJ82809.1"/>
    </source>
</evidence>
<evidence type="ECO:0000259" key="13">
    <source>
        <dbReference type="Pfam" id="PF08245"/>
    </source>
</evidence>
<evidence type="ECO:0000256" key="3">
    <source>
        <dbReference type="ARBA" id="ARBA00013025"/>
    </source>
</evidence>
<evidence type="ECO:0000256" key="8">
    <source>
        <dbReference type="ARBA" id="ARBA00022842"/>
    </source>
</evidence>
<reference evidence="14 15" key="1">
    <citation type="submission" date="2016-11" db="EMBL/GenBank/DDBJ databases">
        <authorList>
            <person name="Jaros S."/>
            <person name="Januszkiewicz K."/>
            <person name="Wedrychowicz H."/>
        </authorList>
    </citation>
    <scope>NUCLEOTIDE SEQUENCE [LARGE SCALE GENOMIC DNA]</scope>
    <source>
        <strain evidence="14 15">DSM 15929</strain>
    </source>
</reference>
<comment type="catalytic activity">
    <reaction evidence="10">
        <text>(6S)-5,6,7,8-tetrahydrofolyl-(gamma-L-Glu)(n) + L-glutamate + ATP = (6S)-5,6,7,8-tetrahydrofolyl-(gamma-L-Glu)(n+1) + ADP + phosphate + H(+)</text>
        <dbReference type="Rhea" id="RHEA:10580"/>
        <dbReference type="Rhea" id="RHEA-COMP:14738"/>
        <dbReference type="Rhea" id="RHEA-COMP:14740"/>
        <dbReference type="ChEBI" id="CHEBI:15378"/>
        <dbReference type="ChEBI" id="CHEBI:29985"/>
        <dbReference type="ChEBI" id="CHEBI:30616"/>
        <dbReference type="ChEBI" id="CHEBI:43474"/>
        <dbReference type="ChEBI" id="CHEBI:141005"/>
        <dbReference type="ChEBI" id="CHEBI:456216"/>
        <dbReference type="EC" id="6.3.2.17"/>
    </reaction>
</comment>
<dbReference type="RefSeq" id="WP_073273515.1">
    <property type="nucleotide sequence ID" value="NZ_FRAC01000007.1"/>
</dbReference>
<keyword evidence="5" id="KW-0479">Metal-binding</keyword>
<dbReference type="PROSITE" id="PS01012">
    <property type="entry name" value="FOLYLPOLYGLU_SYNT_2"/>
    <property type="match status" value="1"/>
</dbReference>
<evidence type="ECO:0000256" key="7">
    <source>
        <dbReference type="ARBA" id="ARBA00022840"/>
    </source>
</evidence>
<comment type="similarity">
    <text evidence="2 11">Belongs to the folylpolyglutamate synthase family.</text>
</comment>
<dbReference type="GO" id="GO:0005524">
    <property type="term" value="F:ATP binding"/>
    <property type="evidence" value="ECO:0007669"/>
    <property type="project" value="UniProtKB-KW"/>
</dbReference>
<organism evidence="14 15">
    <name type="scientific">Anaerocolumna jejuensis DSM 15929</name>
    <dbReference type="NCBI Taxonomy" id="1121322"/>
    <lineage>
        <taxon>Bacteria</taxon>
        <taxon>Bacillati</taxon>
        <taxon>Bacillota</taxon>
        <taxon>Clostridia</taxon>
        <taxon>Lachnospirales</taxon>
        <taxon>Lachnospiraceae</taxon>
        <taxon>Anaerocolumna</taxon>
    </lineage>
</organism>
<keyword evidence="6 11" id="KW-0547">Nucleotide-binding</keyword>
<dbReference type="PANTHER" id="PTHR11136:SF0">
    <property type="entry name" value="DIHYDROFOLATE SYNTHETASE-RELATED"/>
    <property type="match status" value="1"/>
</dbReference>
<dbReference type="PIRSF" id="PIRSF001563">
    <property type="entry name" value="Folylpolyglu_synth"/>
    <property type="match status" value="1"/>
</dbReference>
<dbReference type="GO" id="GO:0046872">
    <property type="term" value="F:metal ion binding"/>
    <property type="evidence" value="ECO:0007669"/>
    <property type="project" value="UniProtKB-KW"/>
</dbReference>
<evidence type="ECO:0000256" key="9">
    <source>
        <dbReference type="ARBA" id="ARBA00030592"/>
    </source>
</evidence>
<dbReference type="PANTHER" id="PTHR11136">
    <property type="entry name" value="FOLYLPOLYGLUTAMATE SYNTHASE-RELATED"/>
    <property type="match status" value="1"/>
</dbReference>
<dbReference type="EC" id="6.3.2.17" evidence="3"/>
<dbReference type="InterPro" id="IPR004101">
    <property type="entry name" value="Mur_ligase_C"/>
</dbReference>
<dbReference type="FunFam" id="3.40.1190.10:FF:000011">
    <property type="entry name" value="Folylpolyglutamate synthase/dihydrofolate synthase"/>
    <property type="match status" value="1"/>
</dbReference>
<dbReference type="Pfam" id="PF02875">
    <property type="entry name" value="Mur_ligase_C"/>
    <property type="match status" value="1"/>
</dbReference>
<dbReference type="AlphaFoldDB" id="A0A1M6MH44"/>
<comment type="cofactor">
    <cofactor evidence="1">
        <name>Mg(2+)</name>
        <dbReference type="ChEBI" id="CHEBI:18420"/>
    </cofactor>
</comment>
<dbReference type="GO" id="GO:0008841">
    <property type="term" value="F:dihydrofolate synthase activity"/>
    <property type="evidence" value="ECO:0007669"/>
    <property type="project" value="TreeGrafter"/>
</dbReference>
<dbReference type="STRING" id="1121322.SAMN02745136_01008"/>
<evidence type="ECO:0000256" key="2">
    <source>
        <dbReference type="ARBA" id="ARBA00008276"/>
    </source>
</evidence>
<keyword evidence="8" id="KW-0460">Magnesium</keyword>
<name>A0A1M6MH44_9FIRM</name>